<dbReference type="Pfam" id="PF13899">
    <property type="entry name" value="Thioredoxin_7"/>
    <property type="match status" value="1"/>
</dbReference>
<protein>
    <submittedName>
        <fullName evidence="2">Protein disulfide-isomerase</fullName>
    </submittedName>
</protein>
<dbReference type="OrthoDB" id="981626at2"/>
<dbReference type="SUPFAM" id="SSF52833">
    <property type="entry name" value="Thioredoxin-like"/>
    <property type="match status" value="1"/>
</dbReference>
<accession>A0A3D9HL08</accession>
<keyword evidence="3" id="KW-1185">Reference proteome</keyword>
<dbReference type="GO" id="GO:0016853">
    <property type="term" value="F:isomerase activity"/>
    <property type="evidence" value="ECO:0007669"/>
    <property type="project" value="UniProtKB-KW"/>
</dbReference>
<gene>
    <name evidence="2" type="ORF">DFQ02_101216</name>
</gene>
<proteinExistence type="predicted"/>
<keyword evidence="1" id="KW-0732">Signal</keyword>
<dbReference type="RefSeq" id="WP_116039651.1">
    <property type="nucleotide sequence ID" value="NZ_QRDX01000001.1"/>
</dbReference>
<evidence type="ECO:0000313" key="3">
    <source>
        <dbReference type="Proteomes" id="UP000256629"/>
    </source>
</evidence>
<dbReference type="Gene3D" id="3.40.30.10">
    <property type="entry name" value="Glutaredoxin"/>
    <property type="match status" value="1"/>
</dbReference>
<sequence length="156" mass="18152">MKKVFFLIFFVTLSSSKTFSQQRVQWHTDLNLALNEASKENKKILLFFTGSDWCGWCKRLQNEVFKTSDFEEWSNSLVLVELDFPRRTPQDQKIKNQNLQLQSMFQVRGYPTVHFVIPEKMNDGRTNLKSLGKTGYVRGGPTAWLNVANNIINKTL</sequence>
<dbReference type="InterPro" id="IPR036249">
    <property type="entry name" value="Thioredoxin-like_sf"/>
</dbReference>
<evidence type="ECO:0000313" key="2">
    <source>
        <dbReference type="EMBL" id="RED50192.1"/>
    </source>
</evidence>
<dbReference type="PANTHER" id="PTHR15337">
    <property type="entry name" value="ANTERIOR GRADIENT PROTEIN-RELATED"/>
    <property type="match status" value="1"/>
</dbReference>
<keyword evidence="2" id="KW-0413">Isomerase</keyword>
<organism evidence="2 3">
    <name type="scientific">Seonamhaeicola aphaedonensis</name>
    <dbReference type="NCBI Taxonomy" id="1461338"/>
    <lineage>
        <taxon>Bacteria</taxon>
        <taxon>Pseudomonadati</taxon>
        <taxon>Bacteroidota</taxon>
        <taxon>Flavobacteriia</taxon>
        <taxon>Flavobacteriales</taxon>
        <taxon>Flavobacteriaceae</taxon>
    </lineage>
</organism>
<dbReference type="PANTHER" id="PTHR15337:SF11">
    <property type="entry name" value="THIOREDOXIN DOMAIN-CONTAINING PROTEIN"/>
    <property type="match status" value="1"/>
</dbReference>
<evidence type="ECO:0000256" key="1">
    <source>
        <dbReference type="ARBA" id="ARBA00022729"/>
    </source>
</evidence>
<dbReference type="AlphaFoldDB" id="A0A3D9HL08"/>
<reference evidence="2 3" key="1">
    <citation type="submission" date="2018-07" db="EMBL/GenBank/DDBJ databases">
        <title>Genomic Encyclopedia of Type Strains, Phase III (KMG-III): the genomes of soil and plant-associated and newly described type strains.</title>
        <authorList>
            <person name="Whitman W."/>
        </authorList>
    </citation>
    <scope>NUCLEOTIDE SEQUENCE [LARGE SCALE GENOMIC DNA]</scope>
    <source>
        <strain evidence="2 3">CECT 8487</strain>
    </source>
</reference>
<dbReference type="EMBL" id="QRDX01000001">
    <property type="protein sequence ID" value="RED50192.1"/>
    <property type="molecule type" value="Genomic_DNA"/>
</dbReference>
<comment type="caution">
    <text evidence="2">The sequence shown here is derived from an EMBL/GenBank/DDBJ whole genome shotgun (WGS) entry which is preliminary data.</text>
</comment>
<name>A0A3D9HL08_9FLAO</name>
<dbReference type="InterPro" id="IPR051099">
    <property type="entry name" value="AGR/TXD"/>
</dbReference>
<dbReference type="Proteomes" id="UP000256629">
    <property type="component" value="Unassembled WGS sequence"/>
</dbReference>